<feature type="non-terminal residue" evidence="2">
    <location>
        <position position="1"/>
    </location>
</feature>
<evidence type="ECO:0000256" key="1">
    <source>
        <dbReference type="SAM" id="MobiDB-lite"/>
    </source>
</evidence>
<dbReference type="Proteomes" id="UP000551758">
    <property type="component" value="Unassembled WGS sequence"/>
</dbReference>
<feature type="region of interest" description="Disordered" evidence="1">
    <location>
        <begin position="35"/>
        <end position="122"/>
    </location>
</feature>
<dbReference type="AlphaFoldDB" id="A0A7J7FBM5"/>
<keyword evidence="3" id="KW-1185">Reference proteome</keyword>
<accession>A0A7J7FBM5</accession>
<feature type="region of interest" description="Disordered" evidence="1">
    <location>
        <begin position="1"/>
        <end position="22"/>
    </location>
</feature>
<protein>
    <submittedName>
        <fullName evidence="2">Uncharacterized protein</fullName>
    </submittedName>
</protein>
<gene>
    <name evidence="2" type="ORF">HPG69_001928</name>
</gene>
<proteinExistence type="predicted"/>
<dbReference type="EMBL" id="JACDTQ010000812">
    <property type="protein sequence ID" value="KAF5925482.1"/>
    <property type="molecule type" value="Genomic_DNA"/>
</dbReference>
<evidence type="ECO:0000313" key="2">
    <source>
        <dbReference type="EMBL" id="KAF5925482.1"/>
    </source>
</evidence>
<evidence type="ECO:0000313" key="3">
    <source>
        <dbReference type="Proteomes" id="UP000551758"/>
    </source>
</evidence>
<sequence length="226" mass="24579">MYWPHEAHRTGKSSSTGALFDPFVTNSTQTCQELTPSTLAGKSARNAALSTRSFPGAPRTPASRGIPPPPARERALGGSARPVHRPQRRPWRSESASQRGVKRLGVSTSSHRRRSKRDRRAWRCPLPLRSPAVRTGDGQRCLGLPWRGRRPGPSPCLRVRAPAWIPPPNWRQEMTAASGPVHVQTSRPGAAPRGETGKLGIEPHGSSHMESLATHLPLRAQVSPGP</sequence>
<feature type="compositionally biased region" description="Basic residues" evidence="1">
    <location>
        <begin position="110"/>
        <end position="122"/>
    </location>
</feature>
<comment type="caution">
    <text evidence="2">The sequence shown here is derived from an EMBL/GenBank/DDBJ whole genome shotgun (WGS) entry which is preliminary data.</text>
</comment>
<feature type="region of interest" description="Disordered" evidence="1">
    <location>
        <begin position="176"/>
        <end position="226"/>
    </location>
</feature>
<organism evidence="2 3">
    <name type="scientific">Diceros bicornis minor</name>
    <name type="common">South-central black rhinoceros</name>
    <dbReference type="NCBI Taxonomy" id="77932"/>
    <lineage>
        <taxon>Eukaryota</taxon>
        <taxon>Metazoa</taxon>
        <taxon>Chordata</taxon>
        <taxon>Craniata</taxon>
        <taxon>Vertebrata</taxon>
        <taxon>Euteleostomi</taxon>
        <taxon>Mammalia</taxon>
        <taxon>Eutheria</taxon>
        <taxon>Laurasiatheria</taxon>
        <taxon>Perissodactyla</taxon>
        <taxon>Rhinocerotidae</taxon>
        <taxon>Diceros</taxon>
    </lineage>
</organism>
<name>A0A7J7FBM5_DICBM</name>
<reference evidence="2 3" key="1">
    <citation type="journal article" date="2020" name="Mol. Biol. Evol.">
        <title>Interspecific Gene Flow and the Evolution of Specialization in Black and White Rhinoceros.</title>
        <authorList>
            <person name="Moodley Y."/>
            <person name="Westbury M.V."/>
            <person name="Russo I.M."/>
            <person name="Gopalakrishnan S."/>
            <person name="Rakotoarivelo A."/>
            <person name="Olsen R.A."/>
            <person name="Prost S."/>
            <person name="Tunstall T."/>
            <person name="Ryder O.A."/>
            <person name="Dalen L."/>
            <person name="Bruford M.W."/>
        </authorList>
    </citation>
    <scope>NUCLEOTIDE SEQUENCE [LARGE SCALE GENOMIC DNA]</scope>
    <source>
        <strain evidence="2">SBR-YM</strain>
        <tissue evidence="2">Skin</tissue>
    </source>
</reference>